<dbReference type="OrthoDB" id="166978at2"/>
<keyword evidence="2" id="KW-1133">Transmembrane helix</keyword>
<keyword evidence="4" id="KW-1185">Reference proteome</keyword>
<accession>A0A1Z4EWJ0</accession>
<evidence type="ECO:0000313" key="4">
    <source>
        <dbReference type="Proteomes" id="UP000217954"/>
    </source>
</evidence>
<dbReference type="AlphaFoldDB" id="A0A1Z4EWJ0"/>
<dbReference type="Proteomes" id="UP000217954">
    <property type="component" value="Chromosome"/>
</dbReference>
<keyword evidence="1" id="KW-0175">Coiled coil</keyword>
<evidence type="ECO:0000313" key="3">
    <source>
        <dbReference type="EMBL" id="BAX97320.1"/>
    </source>
</evidence>
<feature type="coiled-coil region" evidence="1">
    <location>
        <begin position="10"/>
        <end position="44"/>
    </location>
</feature>
<feature type="transmembrane region" description="Helical" evidence="2">
    <location>
        <begin position="41"/>
        <end position="61"/>
    </location>
</feature>
<evidence type="ECO:0000256" key="2">
    <source>
        <dbReference type="SAM" id="Phobius"/>
    </source>
</evidence>
<protein>
    <submittedName>
        <fullName evidence="3">Uncharacterized protein</fullName>
    </submittedName>
</protein>
<reference evidence="4" key="1">
    <citation type="journal article" date="2017" name="Genome Announc.">
        <title>Complete Genome Sequence of Mycobacterium stephanolepidis.</title>
        <authorList>
            <person name="Fukano H."/>
            <person name="Yoshida M."/>
            <person name="Katayama Y."/>
            <person name="Omatsu T."/>
            <person name="Mizutani T."/>
            <person name="Kurata O."/>
            <person name="Wada S."/>
            <person name="Hoshino Y."/>
        </authorList>
    </citation>
    <scope>NUCLEOTIDE SEQUENCE [LARGE SCALE GENOMIC DNA]</scope>
    <source>
        <strain evidence="4">NJB0901</strain>
    </source>
</reference>
<reference evidence="3 4" key="2">
    <citation type="journal article" date="2017" name="Int. J. Syst. Evol. Microbiol.">
        <title>Mycobacterium stephanolepidis sp. nov., a rapidly growing species related to Mycobacterium chelonae, isolated from marine teleost fish, Stephanolepis cirrhifer.</title>
        <authorList>
            <person name="Fukano H."/>
            <person name="Wada S."/>
            <person name="Kurata O."/>
            <person name="Katayama K."/>
            <person name="Fujiwara N."/>
            <person name="Hoshino Y."/>
        </authorList>
    </citation>
    <scope>NUCLEOTIDE SEQUENCE [LARGE SCALE GENOMIC DNA]</scope>
    <source>
        <strain evidence="3 4">NJB0901</strain>
    </source>
</reference>
<proteinExistence type="predicted"/>
<dbReference type="RefSeq" id="WP_096500828.1">
    <property type="nucleotide sequence ID" value="NZ_AP018165.1"/>
</dbReference>
<name>A0A1Z4EWJ0_9MYCO</name>
<gene>
    <name evidence="3" type="ORF">MSTE_02004</name>
</gene>
<sequence>MEVLDTSSELGELAVRVDTLRGEVAELRTELDAANGRIRSLNIALIAVIFTLALIGTLAGIRSAFIERARADEREAAESVTPGSPSSVIAAEPAPPKKVWADAIPPSPFDQTFAVGDGKDVLPGTFRSTDNSDCYWRKYRTHDQMSPAREAVDGGQRSGEITVVLEEGTFFEVNHCTGWHRVP</sequence>
<evidence type="ECO:0000256" key="1">
    <source>
        <dbReference type="SAM" id="Coils"/>
    </source>
</evidence>
<dbReference type="KEGG" id="mste:MSTE_02004"/>
<keyword evidence="2" id="KW-0812">Transmembrane</keyword>
<keyword evidence="2" id="KW-0472">Membrane</keyword>
<organism evidence="3 4">
    <name type="scientific">[Mycobacterium] stephanolepidis</name>
    <dbReference type="NCBI Taxonomy" id="1520670"/>
    <lineage>
        <taxon>Bacteria</taxon>
        <taxon>Bacillati</taxon>
        <taxon>Actinomycetota</taxon>
        <taxon>Actinomycetes</taxon>
        <taxon>Mycobacteriales</taxon>
        <taxon>Mycobacteriaceae</taxon>
        <taxon>Mycobacteroides</taxon>
    </lineage>
</organism>
<dbReference type="EMBL" id="AP018165">
    <property type="protein sequence ID" value="BAX97320.1"/>
    <property type="molecule type" value="Genomic_DNA"/>
</dbReference>